<keyword evidence="2" id="KW-1185">Reference proteome</keyword>
<evidence type="ECO:0000313" key="1">
    <source>
        <dbReference type="EMBL" id="PWD53041.1"/>
    </source>
</evidence>
<accession>A0A2U2A094</accession>
<protein>
    <submittedName>
        <fullName evidence="1">Uncharacterized protein</fullName>
    </submittedName>
</protein>
<proteinExistence type="predicted"/>
<organism evidence="1 2">
    <name type="scientific">Serinibacter arcticus</name>
    <dbReference type="NCBI Taxonomy" id="1655435"/>
    <lineage>
        <taxon>Bacteria</taxon>
        <taxon>Bacillati</taxon>
        <taxon>Actinomycetota</taxon>
        <taxon>Actinomycetes</taxon>
        <taxon>Micrococcales</taxon>
        <taxon>Beutenbergiaceae</taxon>
        <taxon>Serinibacter</taxon>
    </lineage>
</organism>
<dbReference type="AlphaFoldDB" id="A0A2U2A094"/>
<comment type="caution">
    <text evidence="1">The sequence shown here is derived from an EMBL/GenBank/DDBJ whole genome shotgun (WGS) entry which is preliminary data.</text>
</comment>
<name>A0A2U2A094_9MICO</name>
<dbReference type="EMBL" id="PYHR01000001">
    <property type="protein sequence ID" value="PWD53041.1"/>
    <property type="molecule type" value="Genomic_DNA"/>
</dbReference>
<sequence>MTVARVARDVVRERRAAGAVEVVGAVRVVVMGTPSLLAFSGGLVVRGRAVGWCGRRGAGAAGGWAVTVW</sequence>
<dbReference type="Proteomes" id="UP000245166">
    <property type="component" value="Unassembled WGS sequence"/>
</dbReference>
<gene>
    <name evidence="1" type="ORF">C8046_00030</name>
</gene>
<evidence type="ECO:0000313" key="2">
    <source>
        <dbReference type="Proteomes" id="UP000245166"/>
    </source>
</evidence>
<reference evidence="1 2" key="1">
    <citation type="submission" date="2018-03" db="EMBL/GenBank/DDBJ databases">
        <title>Genome assembly of novel Miniimonas species PCH200.</title>
        <authorList>
            <person name="Thakur V."/>
            <person name="Kumar V."/>
            <person name="Singh D."/>
        </authorList>
    </citation>
    <scope>NUCLEOTIDE SEQUENCE [LARGE SCALE GENOMIC DNA]</scope>
    <source>
        <strain evidence="1 2">PCH200</strain>
    </source>
</reference>